<organism evidence="1 2">
    <name type="scientific">Streptomyces camponoticapitis</name>
    <dbReference type="NCBI Taxonomy" id="1616125"/>
    <lineage>
        <taxon>Bacteria</taxon>
        <taxon>Bacillati</taxon>
        <taxon>Actinomycetota</taxon>
        <taxon>Actinomycetes</taxon>
        <taxon>Kitasatosporales</taxon>
        <taxon>Streptomycetaceae</taxon>
        <taxon>Streptomyces</taxon>
    </lineage>
</organism>
<comment type="caution">
    <text evidence="1">The sequence shown here is derived from an EMBL/GenBank/DDBJ whole genome shotgun (WGS) entry which is preliminary data.</text>
</comment>
<dbReference type="Proteomes" id="UP000660265">
    <property type="component" value="Unassembled WGS sequence"/>
</dbReference>
<reference evidence="2" key="1">
    <citation type="journal article" date="2019" name="Int. J. Syst. Evol. Microbiol.">
        <title>The Global Catalogue of Microorganisms (GCM) 10K type strain sequencing project: providing services to taxonomists for standard genome sequencing and annotation.</title>
        <authorList>
            <consortium name="The Broad Institute Genomics Platform"/>
            <consortium name="The Broad Institute Genome Sequencing Center for Infectious Disease"/>
            <person name="Wu L."/>
            <person name="Ma J."/>
        </authorList>
    </citation>
    <scope>NUCLEOTIDE SEQUENCE [LARGE SCALE GENOMIC DNA]</scope>
    <source>
        <strain evidence="2">CGMCC 4.7275</strain>
    </source>
</reference>
<accession>A0ABQ2ER01</accession>
<evidence type="ECO:0000313" key="1">
    <source>
        <dbReference type="EMBL" id="GGK22166.1"/>
    </source>
</evidence>
<sequence length="98" mass="10904">MVRLGTAWGSLEEHTGAMALPKTHQCSTCSDSAERNSVLHEDLVVGAPLSMEDLTDAQRLDRFALKYAHDGCQVREVRRVPHESLSGYAWSVRFTETS</sequence>
<proteinExistence type="predicted"/>
<evidence type="ECO:0000313" key="2">
    <source>
        <dbReference type="Proteomes" id="UP000660265"/>
    </source>
</evidence>
<name>A0ABQ2ER01_9ACTN</name>
<keyword evidence="2" id="KW-1185">Reference proteome</keyword>
<protein>
    <submittedName>
        <fullName evidence="1">Uncharacterized protein</fullName>
    </submittedName>
</protein>
<gene>
    <name evidence="1" type="ORF">GCM10011583_62710</name>
</gene>
<dbReference type="EMBL" id="BMMV01000027">
    <property type="protein sequence ID" value="GGK22166.1"/>
    <property type="molecule type" value="Genomic_DNA"/>
</dbReference>